<reference evidence="2 3" key="1">
    <citation type="submission" date="2020-07" db="EMBL/GenBank/DDBJ databases">
        <title>Organ Donor 1.</title>
        <authorList>
            <person name="Marsh A.J."/>
            <person name="Azcarate-Peril M.A."/>
        </authorList>
    </citation>
    <scope>NUCLEOTIDE SEQUENCE [LARGE SCALE GENOMIC DNA]</scope>
    <source>
        <strain evidence="2 3">AMC0717</strain>
    </source>
</reference>
<dbReference type="EMBL" id="JACCKS010000027">
    <property type="protein sequence ID" value="NZA39872.1"/>
    <property type="molecule type" value="Genomic_DNA"/>
</dbReference>
<evidence type="ECO:0000313" key="3">
    <source>
        <dbReference type="Proteomes" id="UP000586254"/>
    </source>
</evidence>
<sequence>MEYIVQDFLILVPVLYVLGLFLKGTPKVPNWLIPWIIGVLGVALGFGIGGFNVAAAIQGILAAAVAVYGNQLWKQVVNGVNEHKEEK</sequence>
<evidence type="ECO:0000256" key="1">
    <source>
        <dbReference type="SAM" id="Phobius"/>
    </source>
</evidence>
<evidence type="ECO:0000313" key="2">
    <source>
        <dbReference type="EMBL" id="NZA39872.1"/>
    </source>
</evidence>
<accession>A0A853JT93</accession>
<keyword evidence="1" id="KW-1133">Transmembrane helix</keyword>
<feature type="transmembrane region" description="Helical" evidence="1">
    <location>
        <begin position="7"/>
        <end position="23"/>
    </location>
</feature>
<dbReference type="Pfam" id="PF16079">
    <property type="entry name" value="Phage_holin_5_2"/>
    <property type="match status" value="1"/>
</dbReference>
<dbReference type="InterPro" id="IPR032111">
    <property type="entry name" value="Clostridium_phage_holin"/>
</dbReference>
<dbReference type="AlphaFoldDB" id="A0A853JT93"/>
<keyword evidence="1" id="KW-0812">Transmembrane</keyword>
<gene>
    <name evidence="2" type="ORF">H0N91_17485</name>
</gene>
<name>A0A853JT93_9FIRM</name>
<proteinExistence type="predicted"/>
<dbReference type="RefSeq" id="WP_180494101.1">
    <property type="nucleotide sequence ID" value="NZ_JACCKS010000027.1"/>
</dbReference>
<feature type="transmembrane region" description="Helical" evidence="1">
    <location>
        <begin position="35"/>
        <end position="68"/>
    </location>
</feature>
<keyword evidence="1" id="KW-0472">Membrane</keyword>
<protein>
    <submittedName>
        <fullName evidence="2">Phage holin family protein</fullName>
    </submittedName>
</protein>
<organism evidence="2 3">
    <name type="scientific">Eubacterium callanderi</name>
    <dbReference type="NCBI Taxonomy" id="53442"/>
    <lineage>
        <taxon>Bacteria</taxon>
        <taxon>Bacillati</taxon>
        <taxon>Bacillota</taxon>
        <taxon>Clostridia</taxon>
        <taxon>Eubacteriales</taxon>
        <taxon>Eubacteriaceae</taxon>
        <taxon>Eubacterium</taxon>
    </lineage>
</organism>
<dbReference type="Proteomes" id="UP000586254">
    <property type="component" value="Unassembled WGS sequence"/>
</dbReference>
<comment type="caution">
    <text evidence="2">The sequence shown here is derived from an EMBL/GenBank/DDBJ whole genome shotgun (WGS) entry which is preliminary data.</text>
</comment>